<reference evidence="3 4" key="1">
    <citation type="submission" date="2017-05" db="EMBL/GenBank/DDBJ databases">
        <authorList>
            <person name="Varghese N."/>
            <person name="Submissions S."/>
        </authorList>
    </citation>
    <scope>NUCLEOTIDE SEQUENCE [LARGE SCALE GENOMIC DNA]</scope>
    <source>
        <strain evidence="3 4">DSM 19036</strain>
    </source>
</reference>
<dbReference type="SUPFAM" id="SSF54427">
    <property type="entry name" value="NTF2-like"/>
    <property type="match status" value="1"/>
</dbReference>
<organism evidence="3 4">
    <name type="scientific">Pedobacter westerhofensis</name>
    <dbReference type="NCBI Taxonomy" id="425512"/>
    <lineage>
        <taxon>Bacteria</taxon>
        <taxon>Pseudomonadati</taxon>
        <taxon>Bacteroidota</taxon>
        <taxon>Sphingobacteriia</taxon>
        <taxon>Sphingobacteriales</taxon>
        <taxon>Sphingobacteriaceae</taxon>
        <taxon>Pedobacter</taxon>
    </lineage>
</organism>
<dbReference type="Pfam" id="PF12680">
    <property type="entry name" value="SnoaL_2"/>
    <property type="match status" value="1"/>
</dbReference>
<dbReference type="Gene3D" id="1.10.340.30">
    <property type="entry name" value="Hypothetical protein, domain 2"/>
    <property type="match status" value="1"/>
</dbReference>
<dbReference type="OrthoDB" id="9807664at2"/>
<keyword evidence="1" id="KW-0479">Metal-binding</keyword>
<feature type="binding site" evidence="1">
    <location>
        <position position="22"/>
    </location>
    <ligand>
        <name>Zn(2+)</name>
        <dbReference type="ChEBI" id="CHEBI:29105"/>
    </ligand>
</feature>
<dbReference type="InterPro" id="IPR052891">
    <property type="entry name" value="DNA-3mA_glycosylase"/>
</dbReference>
<dbReference type="PANTHER" id="PTHR30037">
    <property type="entry name" value="DNA-3-METHYLADENINE GLYCOSYLASE 1"/>
    <property type="match status" value="1"/>
</dbReference>
<dbReference type="InterPro" id="IPR037401">
    <property type="entry name" value="SnoaL-like"/>
</dbReference>
<dbReference type="Proteomes" id="UP000320300">
    <property type="component" value="Unassembled WGS sequence"/>
</dbReference>
<feature type="domain" description="SnoaL-like" evidence="2">
    <location>
        <begin position="194"/>
        <end position="289"/>
    </location>
</feature>
<dbReference type="InterPro" id="IPR005019">
    <property type="entry name" value="Adenine_glyco"/>
</dbReference>
<evidence type="ECO:0000256" key="1">
    <source>
        <dbReference type="PIRSR" id="PIRSR605019-1"/>
    </source>
</evidence>
<gene>
    <name evidence="3" type="ORF">SAMN06265348_106162</name>
</gene>
<proteinExistence type="predicted"/>
<evidence type="ECO:0000313" key="4">
    <source>
        <dbReference type="Proteomes" id="UP000320300"/>
    </source>
</evidence>
<dbReference type="GO" id="GO:0008725">
    <property type="term" value="F:DNA-3-methyladenine glycosylase activity"/>
    <property type="evidence" value="ECO:0007669"/>
    <property type="project" value="InterPro"/>
</dbReference>
<dbReference type="GO" id="GO:0006284">
    <property type="term" value="P:base-excision repair"/>
    <property type="evidence" value="ECO:0007669"/>
    <property type="project" value="InterPro"/>
</dbReference>
<dbReference type="Gene3D" id="3.10.450.50">
    <property type="match status" value="1"/>
</dbReference>
<keyword evidence="4" id="KW-1185">Reference proteome</keyword>
<dbReference type="PANTHER" id="PTHR30037:SF4">
    <property type="entry name" value="DNA-3-METHYLADENINE GLYCOSYLASE I"/>
    <property type="match status" value="1"/>
</dbReference>
<protein>
    <submittedName>
        <fullName evidence="3">DNA-3-methyladenine glycosylase I</fullName>
    </submittedName>
</protein>
<dbReference type="InterPro" id="IPR032710">
    <property type="entry name" value="NTF2-like_dom_sf"/>
</dbReference>
<evidence type="ECO:0000259" key="2">
    <source>
        <dbReference type="Pfam" id="PF12680"/>
    </source>
</evidence>
<dbReference type="Pfam" id="PF03352">
    <property type="entry name" value="Adenine_glyco"/>
    <property type="match status" value="1"/>
</dbReference>
<evidence type="ECO:0000313" key="3">
    <source>
        <dbReference type="EMBL" id="SMO75083.1"/>
    </source>
</evidence>
<keyword evidence="1" id="KW-0862">Zinc</keyword>
<dbReference type="EMBL" id="FXTN01000006">
    <property type="protein sequence ID" value="SMO75083.1"/>
    <property type="molecule type" value="Genomic_DNA"/>
</dbReference>
<dbReference type="GO" id="GO:0046872">
    <property type="term" value="F:metal ion binding"/>
    <property type="evidence" value="ECO:0007669"/>
    <property type="project" value="UniProtKB-KW"/>
</dbReference>
<sequence>MSYCNYIPMMKEPGRSLHQNYHDQHYGFPIHDDNELFGRLLMEINQAGLSWEIILKKEKNIRQAYDNFNIEKVASYTDKDRERLLSDPGIIRNKLKVNAAIENAKFILAIQKEYGSFEKWMEHHHPKSKEEWVKLFKKTFRFTGGEIVNEFLMSIGYLPGAHSQTCPIYQEVLKAKPIFLKKLEHINIQKFISDWIVASNAFDTEKYLDFYLPDAVLDDPSVGRKFSGHKGVKEYFESYFIGYNTHTIQVNLAIADEENAHLEVEFTGDFPEGKIGGTFDFKIRNGKIAFVKADLIH</sequence>
<accession>A0A521DTJ4</accession>
<feature type="binding site" evidence="1">
    <location>
        <position position="4"/>
    </location>
    <ligand>
        <name>Zn(2+)</name>
        <dbReference type="ChEBI" id="CHEBI:29105"/>
    </ligand>
</feature>
<dbReference type="AlphaFoldDB" id="A0A521DTJ4"/>
<dbReference type="SUPFAM" id="SSF48150">
    <property type="entry name" value="DNA-glycosylase"/>
    <property type="match status" value="1"/>
</dbReference>
<dbReference type="InterPro" id="IPR011257">
    <property type="entry name" value="DNA_glycosylase"/>
</dbReference>
<name>A0A521DTJ4_9SPHI</name>